<gene>
    <name evidence="1" type="ORF">TPAB3V08_LOCUS16274</name>
</gene>
<feature type="non-terminal residue" evidence="1">
    <location>
        <position position="71"/>
    </location>
</feature>
<evidence type="ECO:0000313" key="1">
    <source>
        <dbReference type="EMBL" id="CAG2069332.1"/>
    </source>
</evidence>
<organism evidence="1 2">
    <name type="scientific">Timema podura</name>
    <name type="common">Walking stick</name>
    <dbReference type="NCBI Taxonomy" id="61482"/>
    <lineage>
        <taxon>Eukaryota</taxon>
        <taxon>Metazoa</taxon>
        <taxon>Ecdysozoa</taxon>
        <taxon>Arthropoda</taxon>
        <taxon>Hexapoda</taxon>
        <taxon>Insecta</taxon>
        <taxon>Pterygota</taxon>
        <taxon>Neoptera</taxon>
        <taxon>Polyneoptera</taxon>
        <taxon>Phasmatodea</taxon>
        <taxon>Timematodea</taxon>
        <taxon>Timematoidea</taxon>
        <taxon>Timematidae</taxon>
        <taxon>Timema</taxon>
    </lineage>
</organism>
<name>A0ABN7PT38_TIMPD</name>
<dbReference type="Proteomes" id="UP001153148">
    <property type="component" value="Unassembled WGS sequence"/>
</dbReference>
<accession>A0ABN7PT38</accession>
<dbReference type="InterPro" id="IPR042089">
    <property type="entry name" value="Peptidase_M13_dom_2"/>
</dbReference>
<evidence type="ECO:0008006" key="3">
    <source>
        <dbReference type="Google" id="ProtNLM"/>
    </source>
</evidence>
<protein>
    <recommendedName>
        <fullName evidence="3">Mitochondrial pyruvate carrier</fullName>
    </recommendedName>
</protein>
<proteinExistence type="predicted"/>
<keyword evidence="2" id="KW-1185">Reference proteome</keyword>
<dbReference type="EMBL" id="CAJPIN010129493">
    <property type="protein sequence ID" value="CAG2069332.1"/>
    <property type="molecule type" value="Genomic_DNA"/>
</dbReference>
<sequence>MLNGKYKCSVALCERRPVDPPAPDGLTAVLLLSGNFLVWWRDCAMLTSTSLSFAVGYKYVSRHFDNRAKKS</sequence>
<comment type="caution">
    <text evidence="1">The sequence shown here is derived from an EMBL/GenBank/DDBJ whole genome shotgun (WGS) entry which is preliminary data.</text>
</comment>
<reference evidence="1" key="1">
    <citation type="submission" date="2021-03" db="EMBL/GenBank/DDBJ databases">
        <authorList>
            <person name="Tran Van P."/>
        </authorList>
    </citation>
    <scope>NUCLEOTIDE SEQUENCE</scope>
</reference>
<evidence type="ECO:0000313" key="2">
    <source>
        <dbReference type="Proteomes" id="UP001153148"/>
    </source>
</evidence>
<dbReference type="Gene3D" id="1.10.1380.10">
    <property type="entry name" value="Neutral endopeptidase , domain2"/>
    <property type="match status" value="1"/>
</dbReference>